<dbReference type="Proteomes" id="UP000295620">
    <property type="component" value="Unassembled WGS sequence"/>
</dbReference>
<evidence type="ECO:0000313" key="2">
    <source>
        <dbReference type="EMBL" id="TDQ10027.1"/>
    </source>
</evidence>
<protein>
    <recommendedName>
        <fullName evidence="4">SH3 domain-containing protein</fullName>
    </recommendedName>
</protein>
<keyword evidence="1" id="KW-0812">Transmembrane</keyword>
<comment type="caution">
    <text evidence="2">The sequence shown here is derived from an EMBL/GenBank/DDBJ whole genome shotgun (WGS) entry which is preliminary data.</text>
</comment>
<dbReference type="AlphaFoldDB" id="A0A4V3D1B7"/>
<proteinExistence type="predicted"/>
<evidence type="ECO:0008006" key="4">
    <source>
        <dbReference type="Google" id="ProtNLM"/>
    </source>
</evidence>
<keyword evidence="3" id="KW-1185">Reference proteome</keyword>
<name>A0A4V3D1B7_9SPHI</name>
<dbReference type="EMBL" id="SNYC01000004">
    <property type="protein sequence ID" value="TDQ10027.1"/>
    <property type="molecule type" value="Genomic_DNA"/>
</dbReference>
<keyword evidence="1" id="KW-1133">Transmembrane helix</keyword>
<dbReference type="OrthoDB" id="705210at2"/>
<evidence type="ECO:0000313" key="3">
    <source>
        <dbReference type="Proteomes" id="UP000295620"/>
    </source>
</evidence>
<keyword evidence="1" id="KW-0472">Membrane</keyword>
<feature type="transmembrane region" description="Helical" evidence="1">
    <location>
        <begin position="12"/>
        <end position="31"/>
    </location>
</feature>
<gene>
    <name evidence="2" type="ORF">ATK78_2186</name>
</gene>
<organism evidence="2 3">
    <name type="scientific">Pedobacter metabolipauper</name>
    <dbReference type="NCBI Taxonomy" id="425513"/>
    <lineage>
        <taxon>Bacteria</taxon>
        <taxon>Pseudomonadati</taxon>
        <taxon>Bacteroidota</taxon>
        <taxon>Sphingobacteriia</taxon>
        <taxon>Sphingobacteriales</taxon>
        <taxon>Sphingobacteriaceae</taxon>
        <taxon>Pedobacter</taxon>
    </lineage>
</organism>
<accession>A0A4V3D1B7</accession>
<evidence type="ECO:0000256" key="1">
    <source>
        <dbReference type="SAM" id="Phobius"/>
    </source>
</evidence>
<sequence>MKRLPITCAQNGILRTISCLIFLIILNAPAFSQNGTYEKKGPAGSYCVISVENNNNHIKAAVFAWWNTHNGQMGFYEGTGTMKNNSCVLQSADSDPECKVTLNVVQGKLKASFEHCMTDHLTDDFNGVYTKITDAVAGDYIVTVPKAYFYKTPGAGSVLKTYVLKGDKVTLDMDRIAASKQTWLYVYYTNKAGKETAGYISMSALKRIK</sequence>
<dbReference type="RefSeq" id="WP_133576067.1">
    <property type="nucleotide sequence ID" value="NZ_SNYC01000004.1"/>
</dbReference>
<reference evidence="2 3" key="1">
    <citation type="submission" date="2019-03" db="EMBL/GenBank/DDBJ databases">
        <title>Genomic Encyclopedia of Archaeal and Bacterial Type Strains, Phase II (KMG-II): from individual species to whole genera.</title>
        <authorList>
            <person name="Goeker M."/>
        </authorList>
    </citation>
    <scope>NUCLEOTIDE SEQUENCE [LARGE SCALE GENOMIC DNA]</scope>
    <source>
        <strain evidence="2 3">DSM 19035</strain>
    </source>
</reference>